<evidence type="ECO:0000256" key="2">
    <source>
        <dbReference type="SAM" id="SignalP"/>
    </source>
</evidence>
<feature type="signal peptide" evidence="2">
    <location>
        <begin position="1"/>
        <end position="19"/>
    </location>
</feature>
<proteinExistence type="predicted"/>
<protein>
    <submittedName>
        <fullName evidence="3">Uncharacterized protein</fullName>
    </submittedName>
</protein>
<evidence type="ECO:0000256" key="1">
    <source>
        <dbReference type="SAM" id="MobiDB-lite"/>
    </source>
</evidence>
<organism evidence="3 4">
    <name type="scientific">Georhizobium profundi</name>
    <dbReference type="NCBI Taxonomy" id="2341112"/>
    <lineage>
        <taxon>Bacteria</taxon>
        <taxon>Pseudomonadati</taxon>
        <taxon>Pseudomonadota</taxon>
        <taxon>Alphaproteobacteria</taxon>
        <taxon>Hyphomicrobiales</taxon>
        <taxon>Rhizobiaceae</taxon>
        <taxon>Georhizobium</taxon>
    </lineage>
</organism>
<keyword evidence="4" id="KW-1185">Reference proteome</keyword>
<keyword evidence="2" id="KW-0732">Signal</keyword>
<accession>A0A3Q8XNA1</accession>
<sequence length="95" mass="10223">MRVIISLVFAAVMATGAIANERAAVSAPELQSGMTTISITDSNRELNTYFYNGFRSPRNQVDVHGTPGIVEQPESSHDATLNGNRGPIGYSNQLK</sequence>
<feature type="region of interest" description="Disordered" evidence="1">
    <location>
        <begin position="62"/>
        <end position="95"/>
    </location>
</feature>
<dbReference type="EMBL" id="CP032509">
    <property type="protein sequence ID" value="AZN71490.1"/>
    <property type="molecule type" value="Genomic_DNA"/>
</dbReference>
<name>A0A3Q8XNA1_9HYPH</name>
<dbReference type="AlphaFoldDB" id="A0A3Q8XNA1"/>
<reference evidence="3 4" key="1">
    <citation type="submission" date="2018-09" db="EMBL/GenBank/DDBJ databases">
        <title>Marinorhizobium profundi gen. nov., sp. nov., isolated from a deep-sea sediment sample from the New Britain Trench and proposal of Marinorhizobiaceae fam. nov. in the order Rhizobiales of the class Alphaproteobacteria.</title>
        <authorList>
            <person name="Cao J."/>
        </authorList>
    </citation>
    <scope>NUCLEOTIDE SEQUENCE [LARGE SCALE GENOMIC DNA]</scope>
    <source>
        <strain evidence="3 4">WS11</strain>
    </source>
</reference>
<dbReference type="KEGG" id="abaw:D5400_09620"/>
<feature type="chain" id="PRO_5018760355" evidence="2">
    <location>
        <begin position="20"/>
        <end position="95"/>
    </location>
</feature>
<evidence type="ECO:0000313" key="4">
    <source>
        <dbReference type="Proteomes" id="UP000268192"/>
    </source>
</evidence>
<gene>
    <name evidence="3" type="ORF">D5400_09620</name>
</gene>
<evidence type="ECO:0000313" key="3">
    <source>
        <dbReference type="EMBL" id="AZN71490.1"/>
    </source>
</evidence>
<dbReference type="Proteomes" id="UP000268192">
    <property type="component" value="Chromosome"/>
</dbReference>
<dbReference type="RefSeq" id="WP_126009801.1">
    <property type="nucleotide sequence ID" value="NZ_CP032509.1"/>
</dbReference>